<organism evidence="1 2">
    <name type="scientific">Basidiobolus ranarum</name>
    <dbReference type="NCBI Taxonomy" id="34480"/>
    <lineage>
        <taxon>Eukaryota</taxon>
        <taxon>Fungi</taxon>
        <taxon>Fungi incertae sedis</taxon>
        <taxon>Zoopagomycota</taxon>
        <taxon>Entomophthoromycotina</taxon>
        <taxon>Basidiobolomycetes</taxon>
        <taxon>Basidiobolales</taxon>
        <taxon>Basidiobolaceae</taxon>
        <taxon>Basidiobolus</taxon>
    </lineage>
</organism>
<gene>
    <name evidence="1" type="ORF">K7432_006617</name>
</gene>
<comment type="caution">
    <text evidence="1">The sequence shown here is derived from an EMBL/GenBank/DDBJ whole genome shotgun (WGS) entry which is preliminary data.</text>
</comment>
<evidence type="ECO:0000313" key="2">
    <source>
        <dbReference type="Proteomes" id="UP001479436"/>
    </source>
</evidence>
<dbReference type="EMBL" id="JASJQH010000299">
    <property type="protein sequence ID" value="KAK9765219.1"/>
    <property type="molecule type" value="Genomic_DNA"/>
</dbReference>
<keyword evidence="2" id="KW-1185">Reference proteome</keyword>
<protein>
    <submittedName>
        <fullName evidence="1">Uncharacterized protein</fullName>
    </submittedName>
</protein>
<dbReference type="Proteomes" id="UP001479436">
    <property type="component" value="Unassembled WGS sequence"/>
</dbReference>
<name>A0ABR2WUP9_9FUNG</name>
<proteinExistence type="predicted"/>
<sequence length="127" mass="14728">MENANQATDFACGLRGVNYLNYDSLENPLQRMPFQKHLETTLERDLKQEESEARQKVKEYIDPNVVEYDEIIDRVGKFPDSIHAKGVLTSASNFRPNDIPQSFDESLQKEFEAAQKRVDQFRQLSCN</sequence>
<reference evidence="1 2" key="1">
    <citation type="submission" date="2023-04" db="EMBL/GenBank/DDBJ databases">
        <title>Genome of Basidiobolus ranarum AG-B5.</title>
        <authorList>
            <person name="Stajich J.E."/>
            <person name="Carter-House D."/>
            <person name="Gryganskyi A."/>
        </authorList>
    </citation>
    <scope>NUCLEOTIDE SEQUENCE [LARGE SCALE GENOMIC DNA]</scope>
    <source>
        <strain evidence="1 2">AG-B5</strain>
    </source>
</reference>
<accession>A0ABR2WUP9</accession>
<evidence type="ECO:0000313" key="1">
    <source>
        <dbReference type="EMBL" id="KAK9765219.1"/>
    </source>
</evidence>